<organism evidence="6 7">
    <name type="scientific">Ephemerocybe angulata</name>
    <dbReference type="NCBI Taxonomy" id="980116"/>
    <lineage>
        <taxon>Eukaryota</taxon>
        <taxon>Fungi</taxon>
        <taxon>Dikarya</taxon>
        <taxon>Basidiomycota</taxon>
        <taxon>Agaricomycotina</taxon>
        <taxon>Agaricomycetes</taxon>
        <taxon>Agaricomycetidae</taxon>
        <taxon>Agaricales</taxon>
        <taxon>Agaricineae</taxon>
        <taxon>Psathyrellaceae</taxon>
        <taxon>Ephemerocybe</taxon>
    </lineage>
</organism>
<evidence type="ECO:0000313" key="6">
    <source>
        <dbReference type="EMBL" id="KAF6746911.1"/>
    </source>
</evidence>
<keyword evidence="3" id="KW-0378">Hydrolase</keyword>
<comment type="cofactor">
    <cofactor evidence="1">
        <name>Zn(2+)</name>
        <dbReference type="ChEBI" id="CHEBI:29105"/>
    </cofactor>
</comment>
<dbReference type="PANTHER" id="PTHR11271:SF6">
    <property type="entry name" value="GUANINE DEAMINASE"/>
    <property type="match status" value="1"/>
</dbReference>
<dbReference type="GO" id="GO:0008892">
    <property type="term" value="F:guanine deaminase activity"/>
    <property type="evidence" value="ECO:0007669"/>
    <property type="project" value="TreeGrafter"/>
</dbReference>
<sequence>MPSYISGTFRGYPSTGRTQVLPELLDRSLVVDQVGNIAHFEPSNSPASVSLIALASQTREPVSQIPEGSFLLPTFCDLHLHAPQFLYQGNGLDLPLLEWLDKYTYKAEERLDSDPVLAKRVYDRLARRLLENGTGAVSFFGTIKAQTNEILAQSMLDAGIRARVGKLSMDISSRPTYVEASAEASLEAARVFALDTCALLAQQTGKSLIEPVLTPRFVPTCSDELLSGLADMSSKHSLHVQSHLAEAYDQVKWVEDTRGKDDIDVFDQARLLNPRTLQAHCTYLTPPDLQRIVDSGTSIAHCPLSNIYFSSEPFPLREALKMGVKIGLGTDVAGGYSLDMMSAMRNAVAVSRMRENRRLTEVRASSSSSTNEVVDEQASLAITWTESLYLATRGGVIALGGSWKDLGHFKVGAPFDAQQIKLVGEDREGVGALDFFDLASDISPAGLSLEMVEKWWCIGDNRNRMKVWIQGVQCFGV</sequence>
<dbReference type="Proteomes" id="UP000521943">
    <property type="component" value="Unassembled WGS sequence"/>
</dbReference>
<comment type="caution">
    <text evidence="6">The sequence shown here is derived from an EMBL/GenBank/DDBJ whole genome shotgun (WGS) entry which is preliminary data.</text>
</comment>
<keyword evidence="7" id="KW-1185">Reference proteome</keyword>
<dbReference type="InterPro" id="IPR051607">
    <property type="entry name" value="Metallo-dep_hydrolases"/>
</dbReference>
<dbReference type="SUPFAM" id="SSF51556">
    <property type="entry name" value="Metallo-dependent hydrolases"/>
    <property type="match status" value="1"/>
</dbReference>
<dbReference type="Gene3D" id="3.20.20.140">
    <property type="entry name" value="Metal-dependent hydrolases"/>
    <property type="match status" value="1"/>
</dbReference>
<evidence type="ECO:0000256" key="4">
    <source>
        <dbReference type="ARBA" id="ARBA00022833"/>
    </source>
</evidence>
<dbReference type="OrthoDB" id="194468at2759"/>
<dbReference type="Pfam" id="PF01979">
    <property type="entry name" value="Amidohydro_1"/>
    <property type="match status" value="1"/>
</dbReference>
<name>A0A8H6HJK7_9AGAR</name>
<proteinExistence type="predicted"/>
<evidence type="ECO:0000256" key="1">
    <source>
        <dbReference type="ARBA" id="ARBA00001947"/>
    </source>
</evidence>
<dbReference type="InterPro" id="IPR006680">
    <property type="entry name" value="Amidohydro-rel"/>
</dbReference>
<dbReference type="AlphaFoldDB" id="A0A8H6HJK7"/>
<keyword evidence="2" id="KW-0479">Metal-binding</keyword>
<dbReference type="InterPro" id="IPR011059">
    <property type="entry name" value="Metal-dep_hydrolase_composite"/>
</dbReference>
<dbReference type="Gene3D" id="2.30.40.10">
    <property type="entry name" value="Urease, subunit C, domain 1"/>
    <property type="match status" value="1"/>
</dbReference>
<dbReference type="GO" id="GO:0005829">
    <property type="term" value="C:cytosol"/>
    <property type="evidence" value="ECO:0007669"/>
    <property type="project" value="TreeGrafter"/>
</dbReference>
<accession>A0A8H6HJK7</accession>
<dbReference type="GO" id="GO:0008270">
    <property type="term" value="F:zinc ion binding"/>
    <property type="evidence" value="ECO:0007669"/>
    <property type="project" value="TreeGrafter"/>
</dbReference>
<dbReference type="InterPro" id="IPR032466">
    <property type="entry name" value="Metal_Hydrolase"/>
</dbReference>
<protein>
    <recommendedName>
        <fullName evidence="5">Amidohydrolase-related domain-containing protein</fullName>
    </recommendedName>
</protein>
<reference evidence="6 7" key="1">
    <citation type="submission" date="2020-07" db="EMBL/GenBank/DDBJ databases">
        <title>Comparative genomics of pyrophilous fungi reveals a link between fire events and developmental genes.</title>
        <authorList>
            <consortium name="DOE Joint Genome Institute"/>
            <person name="Steindorff A.S."/>
            <person name="Carver A."/>
            <person name="Calhoun S."/>
            <person name="Stillman K."/>
            <person name="Liu H."/>
            <person name="Lipzen A."/>
            <person name="Pangilinan J."/>
            <person name="Labutti K."/>
            <person name="Bruns T.D."/>
            <person name="Grigoriev I.V."/>
        </authorList>
    </citation>
    <scope>NUCLEOTIDE SEQUENCE [LARGE SCALE GENOMIC DNA]</scope>
    <source>
        <strain evidence="6 7">CBS 144469</strain>
    </source>
</reference>
<evidence type="ECO:0000256" key="2">
    <source>
        <dbReference type="ARBA" id="ARBA00022723"/>
    </source>
</evidence>
<evidence type="ECO:0000256" key="3">
    <source>
        <dbReference type="ARBA" id="ARBA00022801"/>
    </source>
</evidence>
<gene>
    <name evidence="6" type="ORF">DFP72DRAFT_921525</name>
</gene>
<evidence type="ECO:0000259" key="5">
    <source>
        <dbReference type="Pfam" id="PF01979"/>
    </source>
</evidence>
<dbReference type="EMBL" id="JACGCI010000087">
    <property type="protein sequence ID" value="KAF6746911.1"/>
    <property type="molecule type" value="Genomic_DNA"/>
</dbReference>
<keyword evidence="4" id="KW-0862">Zinc</keyword>
<feature type="domain" description="Amidohydrolase-related" evidence="5">
    <location>
        <begin position="70"/>
        <end position="432"/>
    </location>
</feature>
<dbReference type="PANTHER" id="PTHR11271">
    <property type="entry name" value="GUANINE DEAMINASE"/>
    <property type="match status" value="1"/>
</dbReference>
<evidence type="ECO:0000313" key="7">
    <source>
        <dbReference type="Proteomes" id="UP000521943"/>
    </source>
</evidence>
<dbReference type="SUPFAM" id="SSF51338">
    <property type="entry name" value="Composite domain of metallo-dependent hydrolases"/>
    <property type="match status" value="1"/>
</dbReference>
<dbReference type="GO" id="GO:0046098">
    <property type="term" value="P:guanine metabolic process"/>
    <property type="evidence" value="ECO:0007669"/>
    <property type="project" value="TreeGrafter"/>
</dbReference>